<proteinExistence type="predicted"/>
<evidence type="ECO:0000313" key="2">
    <source>
        <dbReference type="Proteomes" id="UP001628874"/>
    </source>
</evidence>
<keyword evidence="2" id="KW-1185">Reference proteome</keyword>
<protein>
    <submittedName>
        <fullName evidence="1">Uncharacterized protein</fullName>
    </submittedName>
</protein>
<gene>
    <name evidence="1" type="ORF">AB0759_00980</name>
</gene>
<sequence length="62" mass="6625">LLAQAVPSFSRSGCFAASLLAQAVPSFSRSGCFAASPLAQAVLSFSPTLLLKVYYDKWINKQ</sequence>
<dbReference type="RefSeq" id="WP_408019757.1">
    <property type="nucleotide sequence ID" value="NZ_JBFQGM010000001.1"/>
</dbReference>
<dbReference type="Proteomes" id="UP001628874">
    <property type="component" value="Unassembled WGS sequence"/>
</dbReference>
<organism evidence="1 2">
    <name type="scientific">Scytonema tolypothrichoides VB-61278_2</name>
    <dbReference type="NCBI Taxonomy" id="3232314"/>
    <lineage>
        <taxon>Bacteria</taxon>
        <taxon>Bacillati</taxon>
        <taxon>Cyanobacteriota</taxon>
        <taxon>Cyanophyceae</taxon>
        <taxon>Nostocales</taxon>
        <taxon>Scytonemataceae</taxon>
        <taxon>Scytonema</taxon>
    </lineage>
</organism>
<dbReference type="EMBL" id="JBFQGM010000001">
    <property type="protein sequence ID" value="MFL9459215.1"/>
    <property type="molecule type" value="Genomic_DNA"/>
</dbReference>
<comment type="caution">
    <text evidence="1">The sequence shown here is derived from an EMBL/GenBank/DDBJ whole genome shotgun (WGS) entry which is preliminary data.</text>
</comment>
<feature type="non-terminal residue" evidence="1">
    <location>
        <position position="1"/>
    </location>
</feature>
<accession>A0ABW8WDZ4</accession>
<reference evidence="1 2" key="1">
    <citation type="submission" date="2024-07" db="EMBL/GenBank/DDBJ databases">
        <authorList>
            <person name="Tripathy S."/>
        </authorList>
    </citation>
    <scope>NUCLEOTIDE SEQUENCE [LARGE SCALE GENOMIC DNA]</scope>
    <source>
        <strain evidence="1 2">VB-61278_2</strain>
    </source>
</reference>
<name>A0ABW8WDZ4_9CYAN</name>
<evidence type="ECO:0000313" key="1">
    <source>
        <dbReference type="EMBL" id="MFL9459215.1"/>
    </source>
</evidence>